<dbReference type="SUPFAM" id="SSF50447">
    <property type="entry name" value="Translation proteins"/>
    <property type="match status" value="1"/>
</dbReference>
<dbReference type="PANTHER" id="PTHR33692">
    <property type="entry name" value="RIBOSOME MATURATION FACTOR RIMM"/>
    <property type="match status" value="1"/>
</dbReference>
<dbReference type="Gene3D" id="2.40.30.60">
    <property type="entry name" value="RimM"/>
    <property type="match status" value="1"/>
</dbReference>
<protein>
    <recommendedName>
        <fullName evidence="8">RimM N-terminal domain-containing protein</fullName>
    </recommendedName>
</protein>
<keyword evidence="2" id="KW-0690">Ribosome biogenesis</keyword>
<accession>A0A381T2U0</accession>
<dbReference type="GO" id="GO:0005840">
    <property type="term" value="C:ribosome"/>
    <property type="evidence" value="ECO:0007669"/>
    <property type="project" value="InterPro"/>
</dbReference>
<dbReference type="AlphaFoldDB" id="A0A381T2U0"/>
<evidence type="ECO:0000313" key="7">
    <source>
        <dbReference type="EMBL" id="SVA10522.1"/>
    </source>
</evidence>
<dbReference type="GO" id="GO:0006364">
    <property type="term" value="P:rRNA processing"/>
    <property type="evidence" value="ECO:0007669"/>
    <property type="project" value="UniProtKB-KW"/>
</dbReference>
<dbReference type="EMBL" id="UINC01003941">
    <property type="protein sequence ID" value="SVA10522.1"/>
    <property type="molecule type" value="Genomic_DNA"/>
</dbReference>
<dbReference type="Pfam" id="PF01782">
    <property type="entry name" value="RimM"/>
    <property type="match status" value="1"/>
</dbReference>
<dbReference type="GO" id="GO:0043022">
    <property type="term" value="F:ribosome binding"/>
    <property type="evidence" value="ECO:0007669"/>
    <property type="project" value="InterPro"/>
</dbReference>
<dbReference type="HAMAP" id="MF_00014">
    <property type="entry name" value="Ribosome_mat_RimM"/>
    <property type="match status" value="1"/>
</dbReference>
<name>A0A381T2U0_9ZZZZ</name>
<dbReference type="NCBIfam" id="TIGR02273">
    <property type="entry name" value="16S_RimM"/>
    <property type="match status" value="1"/>
</dbReference>
<keyword evidence="4" id="KW-0143">Chaperone</keyword>
<evidence type="ECO:0000256" key="4">
    <source>
        <dbReference type="ARBA" id="ARBA00023186"/>
    </source>
</evidence>
<evidence type="ECO:0000256" key="3">
    <source>
        <dbReference type="ARBA" id="ARBA00022552"/>
    </source>
</evidence>
<dbReference type="InterPro" id="IPR011033">
    <property type="entry name" value="PRC_barrel-like_sf"/>
</dbReference>
<dbReference type="Pfam" id="PF24986">
    <property type="entry name" value="PRC_RimM"/>
    <property type="match status" value="1"/>
</dbReference>
<evidence type="ECO:0000256" key="2">
    <source>
        <dbReference type="ARBA" id="ARBA00022517"/>
    </source>
</evidence>
<dbReference type="PANTHER" id="PTHR33692:SF1">
    <property type="entry name" value="RIBOSOME MATURATION FACTOR RIMM"/>
    <property type="match status" value="1"/>
</dbReference>
<dbReference type="InterPro" id="IPR002676">
    <property type="entry name" value="RimM_N"/>
</dbReference>
<keyword evidence="3" id="KW-0698">rRNA processing</keyword>
<dbReference type="Gene3D" id="2.30.30.240">
    <property type="entry name" value="PRC-barrel domain"/>
    <property type="match status" value="1"/>
</dbReference>
<evidence type="ECO:0008006" key="8">
    <source>
        <dbReference type="Google" id="ProtNLM"/>
    </source>
</evidence>
<feature type="domain" description="RimM N-terminal" evidence="5">
    <location>
        <begin position="6"/>
        <end position="83"/>
    </location>
</feature>
<dbReference type="SUPFAM" id="SSF50346">
    <property type="entry name" value="PRC-barrel domain"/>
    <property type="match status" value="1"/>
</dbReference>
<proteinExistence type="inferred from homology"/>
<feature type="domain" description="Ribosome maturation factor RimM PRC barrel" evidence="6">
    <location>
        <begin position="95"/>
        <end position="160"/>
    </location>
</feature>
<reference evidence="7" key="1">
    <citation type="submission" date="2018-05" db="EMBL/GenBank/DDBJ databases">
        <authorList>
            <person name="Lanie J.A."/>
            <person name="Ng W.-L."/>
            <person name="Kazmierczak K.M."/>
            <person name="Andrzejewski T.M."/>
            <person name="Davidsen T.M."/>
            <person name="Wayne K.J."/>
            <person name="Tettelin H."/>
            <person name="Glass J.I."/>
            <person name="Rusch D."/>
            <person name="Podicherti R."/>
            <person name="Tsui H.-C.T."/>
            <person name="Winkler M.E."/>
        </authorList>
    </citation>
    <scope>NUCLEOTIDE SEQUENCE</scope>
</reference>
<keyword evidence="1" id="KW-0963">Cytoplasm</keyword>
<dbReference type="InterPro" id="IPR011961">
    <property type="entry name" value="RimM"/>
</dbReference>
<evidence type="ECO:0000259" key="5">
    <source>
        <dbReference type="Pfam" id="PF01782"/>
    </source>
</evidence>
<dbReference type="InterPro" id="IPR036976">
    <property type="entry name" value="RimM_N_sf"/>
</dbReference>
<evidence type="ECO:0000256" key="1">
    <source>
        <dbReference type="ARBA" id="ARBA00022490"/>
    </source>
</evidence>
<sequence>MDWIPVGRVTRSHGLKGELKFFPSDRDDVIVQREQRVRLGETQLKIESVRGAKSPFIIKFDGINSIEATKNLTGQELRVAREDFEPLPEGEYYRFEIEGLKAFDDTGKYYGIVEVVIATGSNDVYVVRGEGKEWLIPMIDSVVQTIDLEKGKLIFHCVEGLFEDTPV</sequence>
<organism evidence="7">
    <name type="scientific">marine metagenome</name>
    <dbReference type="NCBI Taxonomy" id="408172"/>
    <lineage>
        <taxon>unclassified sequences</taxon>
        <taxon>metagenomes</taxon>
        <taxon>ecological metagenomes</taxon>
    </lineage>
</organism>
<gene>
    <name evidence="7" type="ORF">METZ01_LOCUS63376</name>
</gene>
<dbReference type="InterPro" id="IPR056792">
    <property type="entry name" value="PRC_RimM"/>
</dbReference>
<dbReference type="InterPro" id="IPR009000">
    <property type="entry name" value="Transl_B-barrel_sf"/>
</dbReference>
<evidence type="ECO:0000259" key="6">
    <source>
        <dbReference type="Pfam" id="PF24986"/>
    </source>
</evidence>